<name>A0A167Y514_9HYPO</name>
<evidence type="ECO:0000256" key="2">
    <source>
        <dbReference type="SAM" id="SignalP"/>
    </source>
</evidence>
<protein>
    <submittedName>
        <fullName evidence="3">Uncharacterized protein</fullName>
    </submittedName>
</protein>
<dbReference type="EMBL" id="AZGY01000020">
    <property type="protein sequence ID" value="KZZ90868.1"/>
    <property type="molecule type" value="Genomic_DNA"/>
</dbReference>
<dbReference type="AlphaFoldDB" id="A0A167Y514"/>
<feature type="compositionally biased region" description="Basic and acidic residues" evidence="1">
    <location>
        <begin position="84"/>
        <end position="94"/>
    </location>
</feature>
<feature type="region of interest" description="Disordered" evidence="1">
    <location>
        <begin position="52"/>
        <end position="165"/>
    </location>
</feature>
<organism evidence="3 4">
    <name type="scientific">Moelleriella libera RCEF 2490</name>
    <dbReference type="NCBI Taxonomy" id="1081109"/>
    <lineage>
        <taxon>Eukaryota</taxon>
        <taxon>Fungi</taxon>
        <taxon>Dikarya</taxon>
        <taxon>Ascomycota</taxon>
        <taxon>Pezizomycotina</taxon>
        <taxon>Sordariomycetes</taxon>
        <taxon>Hypocreomycetidae</taxon>
        <taxon>Hypocreales</taxon>
        <taxon>Clavicipitaceae</taxon>
        <taxon>Moelleriella</taxon>
    </lineage>
</organism>
<keyword evidence="2" id="KW-0732">Signal</keyword>
<evidence type="ECO:0000256" key="1">
    <source>
        <dbReference type="SAM" id="MobiDB-lite"/>
    </source>
</evidence>
<reference evidence="3 4" key="1">
    <citation type="journal article" date="2016" name="Genome Biol. Evol.">
        <title>Divergent and convergent evolution of fungal pathogenicity.</title>
        <authorList>
            <person name="Shang Y."/>
            <person name="Xiao G."/>
            <person name="Zheng P."/>
            <person name="Cen K."/>
            <person name="Zhan S."/>
            <person name="Wang C."/>
        </authorList>
    </citation>
    <scope>NUCLEOTIDE SEQUENCE [LARGE SCALE GENOMIC DNA]</scope>
    <source>
        <strain evidence="3 4">RCEF 2490</strain>
    </source>
</reference>
<proteinExistence type="predicted"/>
<keyword evidence="4" id="KW-1185">Reference proteome</keyword>
<feature type="signal peptide" evidence="2">
    <location>
        <begin position="1"/>
        <end position="19"/>
    </location>
</feature>
<accession>A0A167Y514</accession>
<evidence type="ECO:0000313" key="4">
    <source>
        <dbReference type="Proteomes" id="UP000078544"/>
    </source>
</evidence>
<gene>
    <name evidence="3" type="ORF">AAL_07094</name>
</gene>
<dbReference type="Proteomes" id="UP000078544">
    <property type="component" value="Unassembled WGS sequence"/>
</dbReference>
<sequence>MKATHAVLAAAIAPGLAAALPPVLHPRIVGGQPAVHPELKNSGRVQREFDRENAAKGPGRTGTLNGIPVHGVNFDGVNRPPWVKIDRPDTKVTKDSGNGKGPVRTNDVEGYPKGTTVDGIPVDGVDWSGDPDLGKGVKIQRPKSKVNKQPPVRPPPRPPLRRPDP</sequence>
<comment type="caution">
    <text evidence="3">The sequence shown here is derived from an EMBL/GenBank/DDBJ whole genome shotgun (WGS) entry which is preliminary data.</text>
</comment>
<feature type="chain" id="PRO_5007894645" evidence="2">
    <location>
        <begin position="20"/>
        <end position="165"/>
    </location>
</feature>
<evidence type="ECO:0000313" key="3">
    <source>
        <dbReference type="EMBL" id="KZZ90868.1"/>
    </source>
</evidence>